<dbReference type="Proteomes" id="UP000095284">
    <property type="component" value="Unplaced"/>
</dbReference>
<reference evidence="6" key="1">
    <citation type="submission" date="2016-11" db="UniProtKB">
        <authorList>
            <consortium name="WormBaseParasite"/>
        </authorList>
    </citation>
    <scope>IDENTIFICATION</scope>
</reference>
<dbReference type="SMR" id="A0A1I7S326"/>
<accession>A0A1I7S326</accession>
<dbReference type="EMBL" id="CAJFDI010000004">
    <property type="protein sequence ID" value="CAD5226672.1"/>
    <property type="molecule type" value="Genomic_DNA"/>
</dbReference>
<protein>
    <submittedName>
        <fullName evidence="3">(pine wood nematode) hypothetical protein</fullName>
    </submittedName>
</protein>
<keyword evidence="5" id="KW-1185">Reference proteome</keyword>
<sequence>MPRPTQIESAVSKANGVQKKKKRRKKTVPREDEIKQLKTALEKLKKKYAETNDAEFDLDDKQFEVNYEKIVKIRQKQDECERRLRYLQNEAGEESTEIFVNCTGFEPLNEKLSEFLNNPANLNRPLSKKIFSRILNEVKEVHGEELMIRNRIPVNSPDDLLIFSMIQMQNIARQTKLLRVHVPMLKRYDPEGSYDQFISAAVNSICKENENGEEVRDALKQAAEVMEEEGDNCSLDDEEEGGKDLEVDGNFEVGDLEEFMAKVVDEGEDDDHELMLVDSDDNEKNADDEVNVADDFNNDSNQYITLDSDDDHICGEVPSSSHEIVDTMMNGQITSENVKRPQMASSVYPQKGTVVEIKEGGPLSLSHSNFMQNSDMAFGKIKRCATPRPDAVPVITLSDDDDA</sequence>
<evidence type="ECO:0000256" key="2">
    <source>
        <dbReference type="SAM" id="MobiDB-lite"/>
    </source>
</evidence>
<feature type="compositionally biased region" description="Basic residues" evidence="2">
    <location>
        <begin position="18"/>
        <end position="27"/>
    </location>
</feature>
<evidence type="ECO:0000313" key="4">
    <source>
        <dbReference type="Proteomes" id="UP000095284"/>
    </source>
</evidence>
<dbReference type="AlphaFoldDB" id="A0A1I7S326"/>
<organism evidence="4 6">
    <name type="scientific">Bursaphelenchus xylophilus</name>
    <name type="common">Pinewood nematode worm</name>
    <name type="synonym">Aphelenchoides xylophilus</name>
    <dbReference type="NCBI Taxonomy" id="6326"/>
    <lineage>
        <taxon>Eukaryota</taxon>
        <taxon>Metazoa</taxon>
        <taxon>Ecdysozoa</taxon>
        <taxon>Nematoda</taxon>
        <taxon>Chromadorea</taxon>
        <taxon>Rhabditida</taxon>
        <taxon>Tylenchina</taxon>
        <taxon>Tylenchomorpha</taxon>
        <taxon>Aphelenchoidea</taxon>
        <taxon>Aphelenchoididae</taxon>
        <taxon>Bursaphelenchus</taxon>
    </lineage>
</organism>
<dbReference type="Proteomes" id="UP000659654">
    <property type="component" value="Unassembled WGS sequence"/>
</dbReference>
<evidence type="ECO:0000313" key="3">
    <source>
        <dbReference type="EMBL" id="CAD5226672.1"/>
    </source>
</evidence>
<feature type="region of interest" description="Disordered" evidence="2">
    <location>
        <begin position="1"/>
        <end position="32"/>
    </location>
</feature>
<proteinExistence type="predicted"/>
<reference evidence="3" key="2">
    <citation type="submission" date="2020-09" db="EMBL/GenBank/DDBJ databases">
        <authorList>
            <person name="Kikuchi T."/>
        </authorList>
    </citation>
    <scope>NUCLEOTIDE SEQUENCE</scope>
    <source>
        <strain evidence="3">Ka4C1</strain>
    </source>
</reference>
<evidence type="ECO:0000256" key="1">
    <source>
        <dbReference type="SAM" id="Coils"/>
    </source>
</evidence>
<dbReference type="WBParaSite" id="BXY_0740600.1">
    <property type="protein sequence ID" value="BXY_0740600.1"/>
    <property type="gene ID" value="BXY_0740600"/>
</dbReference>
<evidence type="ECO:0000313" key="5">
    <source>
        <dbReference type="Proteomes" id="UP000659654"/>
    </source>
</evidence>
<gene>
    <name evidence="3" type="ORF">BXYJ_LOCUS9217</name>
</gene>
<dbReference type="EMBL" id="CAJFCV020000004">
    <property type="protein sequence ID" value="CAG9116073.1"/>
    <property type="molecule type" value="Genomic_DNA"/>
</dbReference>
<feature type="coiled-coil region" evidence="1">
    <location>
        <begin position="34"/>
        <end position="90"/>
    </location>
</feature>
<name>A0A1I7S326_BURXY</name>
<dbReference type="Proteomes" id="UP000582659">
    <property type="component" value="Unassembled WGS sequence"/>
</dbReference>
<evidence type="ECO:0000313" key="6">
    <source>
        <dbReference type="WBParaSite" id="BXY_0740600.1"/>
    </source>
</evidence>
<keyword evidence="1" id="KW-0175">Coiled coil</keyword>